<keyword evidence="1" id="KW-1133">Transmembrane helix</keyword>
<dbReference type="EMBL" id="LIAE01007640">
    <property type="protein sequence ID" value="PAV77892.1"/>
    <property type="molecule type" value="Genomic_DNA"/>
</dbReference>
<accession>A0A2A2KVF6</accession>
<name>A0A2A2KVF6_9BILA</name>
<dbReference type="Proteomes" id="UP000218231">
    <property type="component" value="Unassembled WGS sequence"/>
</dbReference>
<evidence type="ECO:0000313" key="2">
    <source>
        <dbReference type="EMBL" id="PAV77892.1"/>
    </source>
</evidence>
<keyword evidence="1" id="KW-0812">Transmembrane</keyword>
<sequence length="141" mass="15820">MSKMMKMLTDSLVALGVMVAVYFAVTPLVEGCAKTLRWRSWTSEVHIFWAQTMIVNTVSAVTSVWLAVALSDLYATKELSGIQLSMTTNFISSLVFAFGSFTSASYSWILNLCFYWSRYTVMQGLEDYSKGYFSHSVINLA</sequence>
<protein>
    <submittedName>
        <fullName evidence="2">Uncharacterized protein</fullName>
    </submittedName>
</protein>
<keyword evidence="3" id="KW-1185">Reference proteome</keyword>
<evidence type="ECO:0000256" key="1">
    <source>
        <dbReference type="SAM" id="Phobius"/>
    </source>
</evidence>
<feature type="transmembrane region" description="Helical" evidence="1">
    <location>
        <begin position="90"/>
        <end position="109"/>
    </location>
</feature>
<reference evidence="2 3" key="1">
    <citation type="journal article" date="2017" name="Curr. Biol.">
        <title>Genome architecture and evolution of a unichromosomal asexual nematode.</title>
        <authorList>
            <person name="Fradin H."/>
            <person name="Zegar C."/>
            <person name="Gutwein M."/>
            <person name="Lucas J."/>
            <person name="Kovtun M."/>
            <person name="Corcoran D."/>
            <person name="Baugh L.R."/>
            <person name="Kiontke K."/>
            <person name="Gunsalus K."/>
            <person name="Fitch D.H."/>
            <person name="Piano F."/>
        </authorList>
    </citation>
    <scope>NUCLEOTIDE SEQUENCE [LARGE SCALE GENOMIC DNA]</scope>
    <source>
        <strain evidence="2">PF1309</strain>
    </source>
</reference>
<dbReference type="AlphaFoldDB" id="A0A2A2KVF6"/>
<organism evidence="2 3">
    <name type="scientific">Diploscapter pachys</name>
    <dbReference type="NCBI Taxonomy" id="2018661"/>
    <lineage>
        <taxon>Eukaryota</taxon>
        <taxon>Metazoa</taxon>
        <taxon>Ecdysozoa</taxon>
        <taxon>Nematoda</taxon>
        <taxon>Chromadorea</taxon>
        <taxon>Rhabditida</taxon>
        <taxon>Rhabditina</taxon>
        <taxon>Rhabditomorpha</taxon>
        <taxon>Rhabditoidea</taxon>
        <taxon>Rhabditidae</taxon>
        <taxon>Diploscapter</taxon>
    </lineage>
</organism>
<proteinExistence type="predicted"/>
<comment type="caution">
    <text evidence="2">The sequence shown here is derived from an EMBL/GenBank/DDBJ whole genome shotgun (WGS) entry which is preliminary data.</text>
</comment>
<gene>
    <name evidence="2" type="ORF">WR25_05922</name>
</gene>
<feature type="transmembrane region" description="Helical" evidence="1">
    <location>
        <begin position="47"/>
        <end position="70"/>
    </location>
</feature>
<keyword evidence="1" id="KW-0472">Membrane</keyword>
<evidence type="ECO:0000313" key="3">
    <source>
        <dbReference type="Proteomes" id="UP000218231"/>
    </source>
</evidence>